<dbReference type="InterPro" id="IPR008983">
    <property type="entry name" value="Tumour_necrosis_fac-like_dom"/>
</dbReference>
<dbReference type="EMBL" id="CP111019">
    <property type="protein sequence ID" value="WAR11559.1"/>
    <property type="molecule type" value="Genomic_DNA"/>
</dbReference>
<keyword evidence="7" id="KW-1185">Reference proteome</keyword>
<evidence type="ECO:0000256" key="2">
    <source>
        <dbReference type="ARBA" id="ARBA00022525"/>
    </source>
</evidence>
<dbReference type="InterPro" id="IPR001073">
    <property type="entry name" value="C1q_dom"/>
</dbReference>
<keyword evidence="3 4" id="KW-0732">Signal</keyword>
<comment type="subcellular location">
    <subcellularLocation>
        <location evidence="1">Secreted</location>
    </subcellularLocation>
</comment>
<feature type="signal peptide" evidence="4">
    <location>
        <begin position="1"/>
        <end position="16"/>
    </location>
</feature>
<evidence type="ECO:0000313" key="6">
    <source>
        <dbReference type="EMBL" id="WAR11559.1"/>
    </source>
</evidence>
<protein>
    <recommendedName>
        <fullName evidence="5">C1q domain-containing protein</fullName>
    </recommendedName>
</protein>
<feature type="chain" id="PRO_5047076741" description="C1q domain-containing protein" evidence="4">
    <location>
        <begin position="17"/>
        <end position="167"/>
    </location>
</feature>
<gene>
    <name evidence="6" type="ORF">MAR_025739</name>
</gene>
<evidence type="ECO:0000256" key="1">
    <source>
        <dbReference type="ARBA" id="ARBA00004613"/>
    </source>
</evidence>
<proteinExistence type="predicted"/>
<dbReference type="Gene3D" id="2.60.120.40">
    <property type="match status" value="1"/>
</dbReference>
<keyword evidence="2" id="KW-0964">Secreted</keyword>
<evidence type="ECO:0000256" key="4">
    <source>
        <dbReference type="SAM" id="SignalP"/>
    </source>
</evidence>
<organism evidence="6 7">
    <name type="scientific">Mya arenaria</name>
    <name type="common">Soft-shell clam</name>
    <dbReference type="NCBI Taxonomy" id="6604"/>
    <lineage>
        <taxon>Eukaryota</taxon>
        <taxon>Metazoa</taxon>
        <taxon>Spiralia</taxon>
        <taxon>Lophotrochozoa</taxon>
        <taxon>Mollusca</taxon>
        <taxon>Bivalvia</taxon>
        <taxon>Autobranchia</taxon>
        <taxon>Heteroconchia</taxon>
        <taxon>Euheterodonta</taxon>
        <taxon>Imparidentia</taxon>
        <taxon>Neoheterodontei</taxon>
        <taxon>Myida</taxon>
        <taxon>Myoidea</taxon>
        <taxon>Myidae</taxon>
        <taxon>Mya</taxon>
    </lineage>
</organism>
<evidence type="ECO:0000256" key="3">
    <source>
        <dbReference type="ARBA" id="ARBA00022729"/>
    </source>
</evidence>
<dbReference type="SUPFAM" id="SSF49842">
    <property type="entry name" value="TNF-like"/>
    <property type="match status" value="1"/>
</dbReference>
<dbReference type="Pfam" id="PF00386">
    <property type="entry name" value="C1q"/>
    <property type="match status" value="1"/>
</dbReference>
<evidence type="ECO:0000259" key="5">
    <source>
        <dbReference type="PROSITE" id="PS50871"/>
    </source>
</evidence>
<feature type="domain" description="C1q" evidence="5">
    <location>
        <begin position="80"/>
        <end position="167"/>
    </location>
</feature>
<dbReference type="Proteomes" id="UP001164746">
    <property type="component" value="Chromosome 8"/>
</dbReference>
<name>A0ABY7ERK1_MYAAR</name>
<reference evidence="6" key="1">
    <citation type="submission" date="2022-11" db="EMBL/GenBank/DDBJ databases">
        <title>Centuries of genome instability and evolution in soft-shell clam transmissible cancer (bioRxiv).</title>
        <authorList>
            <person name="Hart S.F.M."/>
            <person name="Yonemitsu M.A."/>
            <person name="Giersch R.M."/>
            <person name="Beal B.F."/>
            <person name="Arriagada G."/>
            <person name="Davis B.W."/>
            <person name="Ostrander E.A."/>
            <person name="Goff S.P."/>
            <person name="Metzger M.J."/>
        </authorList>
    </citation>
    <scope>NUCLEOTIDE SEQUENCE</scope>
    <source>
        <strain evidence="6">MELC-2E11</strain>
        <tissue evidence="6">Siphon/mantle</tissue>
    </source>
</reference>
<dbReference type="PANTHER" id="PTHR22923">
    <property type="entry name" value="CEREBELLIN-RELATED"/>
    <property type="match status" value="1"/>
</dbReference>
<evidence type="ECO:0000313" key="7">
    <source>
        <dbReference type="Proteomes" id="UP001164746"/>
    </source>
</evidence>
<accession>A0ABY7ERK1</accession>
<dbReference type="PROSITE" id="PS50871">
    <property type="entry name" value="C1Q"/>
    <property type="match status" value="1"/>
</dbReference>
<dbReference type="PANTHER" id="PTHR22923:SF116">
    <property type="entry name" value="C1Q DOMAIN-CONTAINING PROTEIN"/>
    <property type="match status" value="1"/>
</dbReference>
<dbReference type="InterPro" id="IPR050822">
    <property type="entry name" value="Cerebellin_Synaptic_Org"/>
</dbReference>
<sequence length="167" mass="18940">MKVVTVLLTFVAFAKCNQDFEKVENKEVGDIKKALLSLTDEVKQLRNREKYQNGRVSELESRLNEERAARNTSLAKRALENEYTVAFYGKINDLAQVQQGDILQFNNVITDIGHAYDTSTGLFTAPTAGLYVFGTTIMIEQHLDTHLGIYVNNQKMTNIKMFGTEHM</sequence>